<accession>A0ABQ0G9E8</accession>
<dbReference type="InterPro" id="IPR017926">
    <property type="entry name" value="GATASE"/>
</dbReference>
<feature type="domain" description="Anthranilate synthase component I N-terminal" evidence="13">
    <location>
        <begin position="340"/>
        <end position="490"/>
    </location>
</feature>
<organism evidence="14 15">
    <name type="scientific">Madurella fahalii</name>
    <dbReference type="NCBI Taxonomy" id="1157608"/>
    <lineage>
        <taxon>Eukaryota</taxon>
        <taxon>Fungi</taxon>
        <taxon>Dikarya</taxon>
        <taxon>Ascomycota</taxon>
        <taxon>Pezizomycotina</taxon>
        <taxon>Sordariomycetes</taxon>
        <taxon>Sordariomycetidae</taxon>
        <taxon>Sordariales</taxon>
        <taxon>Sordariales incertae sedis</taxon>
        <taxon>Madurella</taxon>
    </lineage>
</organism>
<evidence type="ECO:0000256" key="5">
    <source>
        <dbReference type="ARBA" id="ARBA00022679"/>
    </source>
</evidence>
<evidence type="ECO:0000259" key="12">
    <source>
        <dbReference type="Pfam" id="PF00425"/>
    </source>
</evidence>
<feature type="domain" description="Glutamine amidotransferase" evidence="11">
    <location>
        <begin position="236"/>
        <end position="267"/>
    </location>
</feature>
<evidence type="ECO:0000256" key="10">
    <source>
        <dbReference type="SAM" id="MobiDB-lite"/>
    </source>
</evidence>
<keyword evidence="6" id="KW-0289">Folate biosynthesis</keyword>
<comment type="caution">
    <text evidence="14">The sequence shown here is derived from an EMBL/GenBank/DDBJ whole genome shotgun (WGS) entry which is preliminary data.</text>
</comment>
<keyword evidence="5" id="KW-0808">Transferase</keyword>
<sequence>MARRPRILFLDAYDSFSNNITALLTTLLQADVSVLPIDSPLLLGHPSSASEAGDDNGDDEALYRRFAAELSRYDALVCGPGPGHPANDADVGVMRLVWSLADEHLLPVLGVCLGFQSLVAACDGGVGRLRRGLHGMVREIVHRGDGDGGGYDDDGSGGGGGADDESEGDIFRGVGRFKATLYHSLCGDVGQGQVGSEEEWREKRWRPFRRCADLVPLAWVEEDRGDGHGHGGMERILMAVKHRTKPFWGVQYHPESVCTEEEGNKVVVNWFREAQRWNELRGRVPVMEGQGLARAATKPSLLSQLACVASEDKQWWEVLDTDPVLHSMTVQLPRGVQVPDIVEAIDHEGLERIILDSANAAPATSRADVRGRYSIIGAGLEEALRLEHHTGDDYAIAKIGRLRGLPVNLSQQVPLARYGSIWALIAGFHDARRLDAPEPSTTPFVGGFMGYITYEQGLSDIGVSLEYPRPHHRPDVCLAWITKSIVVDHLLGVVHVQHLRSSGSENDSWLEKTAGRLLSLQGSQRRPSFDLWKEAQAPQFPKTRRPSRSTAIQTPLTKEYETKVRVCQEYIAAGESYELCLTDQTTITRPLSDPPLTETTAFPQPRSNNKQRRQSATSPSPSLCPSWSLFKRLRTRQPAPFASYLRLGGATLVSASPERFLTYDRAGRCSMRPMKGTVRKSEAVATLVQAERILHVPKEEAENLMIVDLVRHDLHGVCGAGNVSVPRLLKVEEYQSVFQMITVVEGQLPSSGEGGDNNNNSGGAGGARGGGYTGLDVLAASLPPGSMTGAPKKRSCEILRQVEGFKERGLYSGVVGYMCATGRGDWSVTIRSLFRWDDEQVVVSNDEGEERHEVWRIGAGGAVTILSTPDGEREEMFTKLAGPLRVFGEAC</sequence>
<dbReference type="Gene3D" id="3.60.120.10">
    <property type="entry name" value="Anthranilate synthase"/>
    <property type="match status" value="1"/>
</dbReference>
<dbReference type="EC" id="2.6.1.85" evidence="4"/>
<dbReference type="Gene3D" id="3.40.50.880">
    <property type="match status" value="1"/>
</dbReference>
<feature type="domain" description="Glutamine amidotransferase" evidence="11">
    <location>
        <begin position="9"/>
        <end position="188"/>
    </location>
</feature>
<feature type="region of interest" description="Disordered" evidence="10">
    <location>
        <begin position="748"/>
        <end position="767"/>
    </location>
</feature>
<feature type="domain" description="Chorismate-utilising enzyme C-terminal" evidence="12">
    <location>
        <begin position="772"/>
        <end position="879"/>
    </location>
</feature>
<evidence type="ECO:0000313" key="14">
    <source>
        <dbReference type="EMBL" id="GAB1314344.1"/>
    </source>
</evidence>
<dbReference type="CDD" id="cd01743">
    <property type="entry name" value="GATase1_Anthranilate_Synthase"/>
    <property type="match status" value="1"/>
</dbReference>
<dbReference type="InterPro" id="IPR006221">
    <property type="entry name" value="TrpG/PapA_dom"/>
</dbReference>
<feature type="region of interest" description="Disordered" evidence="10">
    <location>
        <begin position="144"/>
        <end position="165"/>
    </location>
</feature>
<keyword evidence="15" id="KW-1185">Reference proteome</keyword>
<evidence type="ECO:0000256" key="3">
    <source>
        <dbReference type="ARBA" id="ARBA00005970"/>
    </source>
</evidence>
<dbReference type="PANTHER" id="PTHR11236:SF18">
    <property type="entry name" value="AMINODEOXYCHORISMATE SYNTHASE"/>
    <property type="match status" value="1"/>
</dbReference>
<dbReference type="InterPro" id="IPR029062">
    <property type="entry name" value="Class_I_gatase-like"/>
</dbReference>
<keyword evidence="7" id="KW-0315">Glutamine amidotransferase</keyword>
<dbReference type="NCBIfam" id="TIGR01823">
    <property type="entry name" value="PabB-fungal"/>
    <property type="match status" value="1"/>
</dbReference>
<feature type="domain" description="Chorismate-utilising enzyme C-terminal" evidence="12">
    <location>
        <begin position="624"/>
        <end position="750"/>
    </location>
</feature>
<evidence type="ECO:0000256" key="9">
    <source>
        <dbReference type="ARBA" id="ARBA00031904"/>
    </source>
</evidence>
<feature type="compositionally biased region" description="Polar residues" evidence="10">
    <location>
        <begin position="597"/>
        <end position="608"/>
    </location>
</feature>
<evidence type="ECO:0000256" key="1">
    <source>
        <dbReference type="ARBA" id="ARBA00001000"/>
    </source>
</evidence>
<dbReference type="PANTHER" id="PTHR11236">
    <property type="entry name" value="AMINOBENZOATE/ANTHRANILATE SYNTHASE"/>
    <property type="match status" value="1"/>
</dbReference>
<proteinExistence type="inferred from homology"/>
<dbReference type="InterPro" id="IPR010117">
    <property type="entry name" value="PabB_fungal"/>
</dbReference>
<dbReference type="SUPFAM" id="SSF52317">
    <property type="entry name" value="Class I glutamine amidotransferase-like"/>
    <property type="match status" value="1"/>
</dbReference>
<evidence type="ECO:0000256" key="2">
    <source>
        <dbReference type="ARBA" id="ARBA00005009"/>
    </source>
</evidence>
<comment type="catalytic activity">
    <reaction evidence="1">
        <text>chorismate + L-glutamine = 4-amino-4-deoxychorismate + L-glutamate</text>
        <dbReference type="Rhea" id="RHEA:11672"/>
        <dbReference type="ChEBI" id="CHEBI:29748"/>
        <dbReference type="ChEBI" id="CHEBI:29985"/>
        <dbReference type="ChEBI" id="CHEBI:58359"/>
        <dbReference type="ChEBI" id="CHEBI:58406"/>
        <dbReference type="EC" id="2.6.1.85"/>
    </reaction>
</comment>
<dbReference type="SUPFAM" id="SSF56322">
    <property type="entry name" value="ADC synthase"/>
    <property type="match status" value="1"/>
</dbReference>
<protein>
    <recommendedName>
        <fullName evidence="4">aminodeoxychorismate synthase</fullName>
        <ecNumber evidence="4">2.6.1.85</ecNumber>
    </recommendedName>
    <alternativeName>
        <fullName evidence="8">Para-aminobenzoate synthase</fullName>
    </alternativeName>
    <alternativeName>
        <fullName evidence="9">p-aminobenzoic acid synthase</fullName>
    </alternativeName>
</protein>
<dbReference type="PROSITE" id="PS51273">
    <property type="entry name" value="GATASE_TYPE_1"/>
    <property type="match status" value="1"/>
</dbReference>
<evidence type="ECO:0000256" key="7">
    <source>
        <dbReference type="ARBA" id="ARBA00022962"/>
    </source>
</evidence>
<evidence type="ECO:0000259" key="11">
    <source>
        <dbReference type="Pfam" id="PF00117"/>
    </source>
</evidence>
<dbReference type="RefSeq" id="XP_070916075.1">
    <property type="nucleotide sequence ID" value="XM_071059974.1"/>
</dbReference>
<evidence type="ECO:0000313" key="15">
    <source>
        <dbReference type="Proteomes" id="UP001628179"/>
    </source>
</evidence>
<evidence type="ECO:0000256" key="8">
    <source>
        <dbReference type="ARBA" id="ARBA00031329"/>
    </source>
</evidence>
<dbReference type="Pfam" id="PF00117">
    <property type="entry name" value="GATase"/>
    <property type="match status" value="2"/>
</dbReference>
<feature type="region of interest" description="Disordered" evidence="10">
    <location>
        <begin position="588"/>
        <end position="622"/>
    </location>
</feature>
<comment type="similarity">
    <text evidence="3">In the C-terminal section; belongs to the anthranilate synthase component I family.</text>
</comment>
<dbReference type="EMBL" id="BAAFSV010000002">
    <property type="protein sequence ID" value="GAB1314344.1"/>
    <property type="molecule type" value="Genomic_DNA"/>
</dbReference>
<name>A0ABQ0G9E8_9PEZI</name>
<comment type="pathway">
    <text evidence="2">Cofactor biosynthesis; tetrahydrofolate biosynthesis; 4-aminobenzoate from chorismate: step 1/2.</text>
</comment>
<dbReference type="InterPro" id="IPR019999">
    <property type="entry name" value="Anth_synth_I-like"/>
</dbReference>
<dbReference type="InterPro" id="IPR006805">
    <property type="entry name" value="Anth_synth_I_N"/>
</dbReference>
<reference evidence="14 15" key="1">
    <citation type="submission" date="2024-09" db="EMBL/GenBank/DDBJ databases">
        <title>Itraconazole resistance in Madurella fahalii resulting from another homologue of gene encoding cytochrome P450 14-alpha sterol demethylase (CYP51).</title>
        <authorList>
            <person name="Yoshioka I."/>
            <person name="Fahal A.H."/>
            <person name="Kaneko S."/>
            <person name="Yaguchi T."/>
        </authorList>
    </citation>
    <scope>NUCLEOTIDE SEQUENCE [LARGE SCALE GENOMIC DNA]</scope>
    <source>
        <strain evidence="14 15">IFM 68171</strain>
    </source>
</reference>
<evidence type="ECO:0000256" key="4">
    <source>
        <dbReference type="ARBA" id="ARBA00013139"/>
    </source>
</evidence>
<dbReference type="Pfam" id="PF00425">
    <property type="entry name" value="Chorismate_bind"/>
    <property type="match status" value="2"/>
</dbReference>
<evidence type="ECO:0000256" key="6">
    <source>
        <dbReference type="ARBA" id="ARBA00022909"/>
    </source>
</evidence>
<gene>
    <name evidence="14" type="ORF">MFIFM68171_04554</name>
</gene>
<dbReference type="Pfam" id="PF04715">
    <property type="entry name" value="Anth_synt_I_N"/>
    <property type="match status" value="1"/>
</dbReference>
<dbReference type="GeneID" id="98175297"/>
<dbReference type="Proteomes" id="UP001628179">
    <property type="component" value="Unassembled WGS sequence"/>
</dbReference>
<dbReference type="InterPro" id="IPR005801">
    <property type="entry name" value="ADC_synthase"/>
</dbReference>
<evidence type="ECO:0000259" key="13">
    <source>
        <dbReference type="Pfam" id="PF04715"/>
    </source>
</evidence>
<dbReference type="InterPro" id="IPR015890">
    <property type="entry name" value="Chorismate_C"/>
</dbReference>